<feature type="transmembrane region" description="Helical" evidence="5">
    <location>
        <begin position="128"/>
        <end position="145"/>
    </location>
</feature>
<feature type="transmembrane region" description="Helical" evidence="5">
    <location>
        <begin position="76"/>
        <end position="95"/>
    </location>
</feature>
<accession>A0A7I7QXV1</accession>
<evidence type="ECO:0000259" key="6">
    <source>
        <dbReference type="Pfam" id="PF13515"/>
    </source>
</evidence>
<keyword evidence="3 5" id="KW-1133">Transmembrane helix</keyword>
<dbReference type="EMBL" id="AP022588">
    <property type="protein sequence ID" value="BBY30837.1"/>
    <property type="molecule type" value="Genomic_DNA"/>
</dbReference>
<protein>
    <submittedName>
        <fullName evidence="7">FUSC family protein</fullName>
    </submittedName>
</protein>
<evidence type="ECO:0000256" key="4">
    <source>
        <dbReference type="ARBA" id="ARBA00023136"/>
    </source>
</evidence>
<dbReference type="Proteomes" id="UP000467193">
    <property type="component" value="Chromosome"/>
</dbReference>
<organism evidence="7 8">
    <name type="scientific">Mycolicibacterium sediminis</name>
    <dbReference type="NCBI Taxonomy" id="1286180"/>
    <lineage>
        <taxon>Bacteria</taxon>
        <taxon>Bacillati</taxon>
        <taxon>Actinomycetota</taxon>
        <taxon>Actinomycetes</taxon>
        <taxon>Mycobacteriales</taxon>
        <taxon>Mycobacteriaceae</taxon>
        <taxon>Mycolicibacterium</taxon>
    </lineage>
</organism>
<dbReference type="Pfam" id="PF13515">
    <property type="entry name" value="FUSC_2"/>
    <property type="match status" value="1"/>
</dbReference>
<gene>
    <name evidence="7" type="ORF">MSEDJ_49330</name>
</gene>
<evidence type="ECO:0000256" key="3">
    <source>
        <dbReference type="ARBA" id="ARBA00022989"/>
    </source>
</evidence>
<feature type="transmembrane region" description="Helical" evidence="5">
    <location>
        <begin position="368"/>
        <end position="394"/>
    </location>
</feature>
<feature type="transmembrane region" description="Helical" evidence="5">
    <location>
        <begin position="101"/>
        <end position="121"/>
    </location>
</feature>
<evidence type="ECO:0000256" key="2">
    <source>
        <dbReference type="ARBA" id="ARBA00022692"/>
    </source>
</evidence>
<feature type="transmembrane region" description="Helical" evidence="5">
    <location>
        <begin position="151"/>
        <end position="172"/>
    </location>
</feature>
<keyword evidence="2 5" id="KW-0812">Transmembrane</keyword>
<evidence type="ECO:0000256" key="1">
    <source>
        <dbReference type="ARBA" id="ARBA00004141"/>
    </source>
</evidence>
<dbReference type="RefSeq" id="WP_163800413.1">
    <property type="nucleotide sequence ID" value="NZ_AP022588.1"/>
</dbReference>
<name>A0A7I7QXV1_9MYCO</name>
<dbReference type="AlphaFoldDB" id="A0A7I7QXV1"/>
<comment type="subcellular location">
    <subcellularLocation>
        <location evidence="1">Membrane</location>
        <topology evidence="1">Multi-pass membrane protein</topology>
    </subcellularLocation>
</comment>
<feature type="transmembrane region" description="Helical" evidence="5">
    <location>
        <begin position="34"/>
        <end position="64"/>
    </location>
</feature>
<dbReference type="InterPro" id="IPR049453">
    <property type="entry name" value="Memb_transporter_dom"/>
</dbReference>
<feature type="transmembrane region" description="Helical" evidence="5">
    <location>
        <begin position="437"/>
        <end position="454"/>
    </location>
</feature>
<feature type="transmembrane region" description="Helical" evidence="5">
    <location>
        <begin position="406"/>
        <end position="425"/>
    </location>
</feature>
<sequence>MPADPPLPRRAVGAVAGLFRLRPSPPRWPNGARAAISAAIPILIGWAAGDLGAGLIATLGAFTCRFGSGRPYRNRDVQLAAIGAALATAITLGAWAAPVIWLAVGVVSAIAVVAVWVCSALEVGPPGAYVFVIVCAAGIGVSASHLPPWHIGLLVLAGAAIAWTTQMVGVLVDPRGPEKAAVSAAGDAVATAIEHAGSVDAGLARGRAAEALYRAWTILVGHQAATVPTGGTLDRLRQATHALHVLFADAMRAAALGLPVPDGAVDTARGLAALTIDPATVGRRDPDRAALRQPRAPELLRHAVTPGAHTRRVMVRVAIAAPVAGALAALVGAGHIYWAIAAAVLVLHLGMDRRGTLQRGVERLAGTWIGLALAAGILLIHPQGVWLALVVAALQFAIETTVTRNYVLASIFITAAALTVSSASHPVDVGGVLVDRGLDTLIGCSVGVAVFLLASARQESDRVPAAVADVLRRVAVVAGHLAGDGPGTVAAREARRTLQRAAMDLSVAREAARGGSPRQRMAADRLDTTVTAAEGLAYLAITTCWSVDRGGPDPMRAADAAEYRATLDSLADRVATGEVVASQLAALDPRMH</sequence>
<keyword evidence="4 5" id="KW-0472">Membrane</keyword>
<dbReference type="GO" id="GO:0016020">
    <property type="term" value="C:membrane"/>
    <property type="evidence" value="ECO:0007669"/>
    <property type="project" value="UniProtKB-SubCell"/>
</dbReference>
<dbReference type="KEGG" id="msei:MSEDJ_49330"/>
<evidence type="ECO:0000313" key="7">
    <source>
        <dbReference type="EMBL" id="BBY30837.1"/>
    </source>
</evidence>
<feature type="domain" description="Integral membrane bound transporter" evidence="6">
    <location>
        <begin position="324"/>
        <end position="450"/>
    </location>
</feature>
<feature type="transmembrane region" description="Helical" evidence="5">
    <location>
        <begin position="319"/>
        <end position="348"/>
    </location>
</feature>
<evidence type="ECO:0000313" key="8">
    <source>
        <dbReference type="Proteomes" id="UP000467193"/>
    </source>
</evidence>
<proteinExistence type="predicted"/>
<evidence type="ECO:0000256" key="5">
    <source>
        <dbReference type="SAM" id="Phobius"/>
    </source>
</evidence>
<reference evidence="7 8" key="1">
    <citation type="journal article" date="2019" name="Emerg. Microbes Infect.">
        <title>Comprehensive subspecies identification of 175 nontuberculous mycobacteria species based on 7547 genomic profiles.</title>
        <authorList>
            <person name="Matsumoto Y."/>
            <person name="Kinjo T."/>
            <person name="Motooka D."/>
            <person name="Nabeya D."/>
            <person name="Jung N."/>
            <person name="Uechi K."/>
            <person name="Horii T."/>
            <person name="Iida T."/>
            <person name="Fujita J."/>
            <person name="Nakamura S."/>
        </authorList>
    </citation>
    <scope>NUCLEOTIDE SEQUENCE [LARGE SCALE GENOMIC DNA]</scope>
    <source>
        <strain evidence="7 8">JCM 17899</strain>
    </source>
</reference>
<keyword evidence="8" id="KW-1185">Reference proteome</keyword>